<protein>
    <submittedName>
        <fullName evidence="7">MIR motif</fullName>
    </submittedName>
</protein>
<evidence type="ECO:0000259" key="6">
    <source>
        <dbReference type="Pfam" id="PF08454"/>
    </source>
</evidence>
<dbReference type="PANTHER" id="PTHR13715">
    <property type="entry name" value="RYANODINE RECEPTOR AND IP3 RECEPTOR"/>
    <property type="match status" value="1"/>
</dbReference>
<evidence type="ECO:0000256" key="4">
    <source>
        <dbReference type="SAM" id="Phobius"/>
    </source>
</evidence>
<feature type="transmembrane region" description="Helical" evidence="4">
    <location>
        <begin position="2544"/>
        <end position="2564"/>
    </location>
</feature>
<dbReference type="SUPFAM" id="SSF82109">
    <property type="entry name" value="MIR domain"/>
    <property type="match status" value="1"/>
</dbReference>
<dbReference type="Pfam" id="PF02815">
    <property type="entry name" value="MIR"/>
    <property type="match status" value="1"/>
</dbReference>
<organism evidence="7 8">
    <name type="scientific">Pseudocohnilembus persalinus</name>
    <name type="common">Ciliate</name>
    <dbReference type="NCBI Taxonomy" id="266149"/>
    <lineage>
        <taxon>Eukaryota</taxon>
        <taxon>Sar</taxon>
        <taxon>Alveolata</taxon>
        <taxon>Ciliophora</taxon>
        <taxon>Intramacronucleata</taxon>
        <taxon>Oligohymenophorea</taxon>
        <taxon>Scuticociliatia</taxon>
        <taxon>Philasterida</taxon>
        <taxon>Pseudocohnilembidae</taxon>
        <taxon>Pseudocohnilembus</taxon>
    </lineage>
</organism>
<evidence type="ECO:0000313" key="8">
    <source>
        <dbReference type="Proteomes" id="UP000054937"/>
    </source>
</evidence>
<reference evidence="7 8" key="1">
    <citation type="journal article" date="2015" name="Sci. Rep.">
        <title>Genome of the facultative scuticociliatosis pathogen Pseudocohnilembus persalinus provides insight into its virulence through horizontal gene transfer.</title>
        <authorList>
            <person name="Xiong J."/>
            <person name="Wang G."/>
            <person name="Cheng J."/>
            <person name="Tian M."/>
            <person name="Pan X."/>
            <person name="Warren A."/>
            <person name="Jiang C."/>
            <person name="Yuan D."/>
            <person name="Miao W."/>
        </authorList>
    </citation>
    <scope>NUCLEOTIDE SEQUENCE [LARGE SCALE GENOMIC DNA]</scope>
    <source>
        <strain evidence="7">36N120E</strain>
    </source>
</reference>
<feature type="transmembrane region" description="Helical" evidence="4">
    <location>
        <begin position="2335"/>
        <end position="2358"/>
    </location>
</feature>
<dbReference type="Pfam" id="PF08454">
    <property type="entry name" value="RIH_assoc"/>
    <property type="match status" value="1"/>
</dbReference>
<dbReference type="EMBL" id="LDAU01000090">
    <property type="protein sequence ID" value="KRX06931.1"/>
    <property type="molecule type" value="Genomic_DNA"/>
</dbReference>
<dbReference type="InterPro" id="IPR015925">
    <property type="entry name" value="Ryanodine_IP3_receptor"/>
</dbReference>
<dbReference type="OrthoDB" id="327942at2759"/>
<comment type="caution">
    <text evidence="7">The sequence shown here is derived from an EMBL/GenBank/DDBJ whole genome shotgun (WGS) entry which is preliminary data.</text>
</comment>
<keyword evidence="4" id="KW-0812">Transmembrane</keyword>
<dbReference type="InterPro" id="IPR035910">
    <property type="entry name" value="RyR/IP3R_RIH_dom_sf"/>
</dbReference>
<evidence type="ECO:0000313" key="7">
    <source>
        <dbReference type="EMBL" id="KRX06931.1"/>
    </source>
</evidence>
<gene>
    <name evidence="7" type="ORF">PPERSA_07094</name>
</gene>
<keyword evidence="2" id="KW-0175">Coiled coil</keyword>
<proteinExistence type="predicted"/>
<dbReference type="InterPro" id="IPR036300">
    <property type="entry name" value="MIR_dom_sf"/>
</dbReference>
<keyword evidence="4" id="KW-1133">Transmembrane helix</keyword>
<feature type="compositionally biased region" description="Basic residues" evidence="3">
    <location>
        <begin position="2073"/>
        <end position="2084"/>
    </location>
</feature>
<evidence type="ECO:0000256" key="2">
    <source>
        <dbReference type="SAM" id="Coils"/>
    </source>
</evidence>
<dbReference type="InterPro" id="IPR013662">
    <property type="entry name" value="RIH_assoc-dom"/>
</dbReference>
<feature type="transmembrane region" description="Helical" evidence="4">
    <location>
        <begin position="2294"/>
        <end position="2314"/>
    </location>
</feature>
<evidence type="ECO:0000256" key="1">
    <source>
        <dbReference type="ARBA" id="ARBA00022737"/>
    </source>
</evidence>
<dbReference type="Proteomes" id="UP000054937">
    <property type="component" value="Unassembled WGS sequence"/>
</dbReference>
<dbReference type="PANTHER" id="PTHR13715:SF99">
    <property type="entry name" value="INOSITOL 1,4,5-TRISPHOSPHATE RECEPTOR-LIKE PROTEIN A"/>
    <property type="match status" value="1"/>
</dbReference>
<keyword evidence="4" id="KW-0472">Membrane</keyword>
<keyword evidence="8" id="KW-1185">Reference proteome</keyword>
<name>A0A0V0QX12_PSEPJ</name>
<keyword evidence="1" id="KW-0677">Repeat</keyword>
<dbReference type="Gene3D" id="2.80.10.50">
    <property type="match status" value="1"/>
</dbReference>
<feature type="domain" description="MIR" evidence="5">
    <location>
        <begin position="476"/>
        <end position="552"/>
    </location>
</feature>
<dbReference type="InterPro" id="IPR016093">
    <property type="entry name" value="MIR_motif"/>
</dbReference>
<feature type="transmembrane region" description="Helical" evidence="4">
    <location>
        <begin position="2467"/>
        <end position="2490"/>
    </location>
</feature>
<dbReference type="InParanoid" id="A0A0V0QX12"/>
<dbReference type="SUPFAM" id="SSF100909">
    <property type="entry name" value="IP3 receptor type 1 binding core, domain 2"/>
    <property type="match status" value="1"/>
</dbReference>
<evidence type="ECO:0000259" key="5">
    <source>
        <dbReference type="Pfam" id="PF02815"/>
    </source>
</evidence>
<feature type="region of interest" description="Disordered" evidence="3">
    <location>
        <begin position="1"/>
        <end position="41"/>
    </location>
</feature>
<feature type="domain" description="RyR/IP3R Homology associated" evidence="6">
    <location>
        <begin position="1775"/>
        <end position="1877"/>
    </location>
</feature>
<feature type="transmembrane region" description="Helical" evidence="4">
    <location>
        <begin position="2418"/>
        <end position="2447"/>
    </location>
</feature>
<feature type="coiled-coil region" evidence="2">
    <location>
        <begin position="303"/>
        <end position="334"/>
    </location>
</feature>
<dbReference type="GO" id="GO:0006816">
    <property type="term" value="P:calcium ion transport"/>
    <property type="evidence" value="ECO:0007669"/>
    <property type="project" value="InterPro"/>
</dbReference>
<feature type="region of interest" description="Disordered" evidence="3">
    <location>
        <begin position="2055"/>
        <end position="2084"/>
    </location>
</feature>
<evidence type="ECO:0000256" key="3">
    <source>
        <dbReference type="SAM" id="MobiDB-lite"/>
    </source>
</evidence>
<sequence>MQQMQFQKRNNEGEEEDEADQQQNEMIDEQQNQKQIEQDLLNKKQSSLYKIKKTKSPEFNSHQNMKQILNQQHQKQYSQNTGIFGEKQNVLSMDEKSQYDQPYKQQIGPPRRTIKQIQKQRMLQSKFQEDNLAVEKQERQRQASEIYPTNLNTEYQYKVYHPNQDQNDMENQKINDMNQTSPFKKKKIQQIQNIDNLQQQQQQQKSRINLEEIIKQEINKIKVQEEGKNKVVQKFLQQQQAPKPEKIKFGDTIILKLASDQFFFSTPGFTTQDLQLKKIQNLKNEMITQCLFRIIPPLQYDALRKCQQKKQHTQEEKEKLLEDLAVELIEQENLINLSNGVELTYSQDFQLQHIISKKILSFRKINSEYYMTLEQIPQIDFNFNLLQFFKFRHNKENQVSYNEKLLLIFQASADNQQYNFAISENSVSDLYIQKYEGAENFGSFKGKIKAGDIVSINNLQSLCNISLQIDIKHYNNKVTNNVFLEYPDENQILDMNSLWVIEKQINTQGGPISWYEEFRLRNIQNGKYLSFDQSVTQTNEINPLLSSYEQDNSTLFFLEDEKGILVSHESQVDYNETFSISKRLKNEDQYTFTIAQYFDNKRSKFRPQMKFNAFEVESFKFVKLLELNAWEIRFIKDIQGYLLEQNEHFTKVLSELQSQKKLQIYNITEKCIDETLKSIQDLKNFLFTEGYYSNVIFQINSPNKRRQAFLIKSKIHEILFTLLEIIIPNSQCLQILTNIKNGSQNVVNIQEDNQTLAQNKAKNKNKHVVLENILSPKNSQQLPLINESKKNLLSNSLGSKRNSGKSDLLKSAQDNLSLVRKLNIQQKHKDDLIADKLFHLVEAIYNTLSFLVPSSIFPEFLIKPYSNLIISHIGQNLKIWNCLSYLLSRIKDISLEISPEQKSIVTQEEMFKPEANITYLHLVFAYYKREFGKIKKPKFQFLDFLASICIKENSLNRQHQTLIGEVIFDKYFYNSQEYQKIFLSYQTAPKFLYVDVYPYCHQIVWETKYQQEIVAESVMDKSIIIKGVNNVKNICDTFEEEYFIIDDVQNDEESIMDDQILKWISQLLESLNAKSGNQINLRSQASKLGLGQETTKPQRKTVFMDFSSNKNNDENDKQIEEYAIKQFKEFSKEFLNIGVSINNSNDEFEINSTDFIKMILTQFENSSGFELDLKLLNIVFYVVNRKSEFIKQIQKTLFLVSEQKVITFQALEQMVKYMRFTQERSQIWLLGTTKLQQEMAAAYLQQLKEIFNFMTSEEICQELIDNSNLQKQRIINVIERILNLDYIFQLLLEKDFYEHQNEQNLMFTIFKCELLELIGTVWFTKQKTSQETEKNQNVKNFVIKTIKQIQSMTKEKLTDTKKILRNLRKGVRINQGQQHPKDDFDVYKNLENFLQEFAPNKKIEFINSNFKTQQLDQFEFSIYLLGSILPFMFHLKKHLILRIQSKGIFEDCNQVLEQEQWGILDEFADVFIDYFQNKLGPDQQVIYYKFFYIQIQDFKMIFGKEKPVLSENLKPLVDQIQISNVYKMSSQDHIDINSFSYSDFDKIKNKGFGQSLPNLRNQLCLKKGNYQREAFRNILLQNLTNSRIRDEIVIHESDFFLEMLNQHLDNLQLNQFETHEILDKIIQFLEVGIKHLQSDSNVRQVMYNCFQLLASFIESFKQSSKKLKDIQNYLFDSCFGRIIMGAFGNPQSYFDEQLIGQILRIVIALLLNNNQSIQKTFEQLFTQDSKIENLVGFIDNVIYEEQLKIQQMSSNINKKRFIMLNSISYNYDKSDRHVINHCYNFIQSLCQNHFKPFQHFWKNQPHCNNSYDILDSLIKLLDAIVETQFQSDTNLINMNAYQKEMLMESLETILSLIQGKCQENKNKVLQSTLIKNFKYFISVDEFTEIDTTQLSQQQDELFEYGINLKMFYEGYMNQQELINLKNQCFEITEHLIENDKDSIIRKKIVRNLTFKRLYRNLIRIYQVFKRQYDCKYNMKNENALGYGFQIFLLIRELDDTNKYLQEYKNMKLQSNKKRQSIKNEEMANKKYYKKEKTGLLQQIKTLLNFKQIKSKKGLKPQHQKKTDDAGHHVSLKQPRHKKKRSEIDNQILNYQEIIQTTEQGFSSKISQEQKKKSNIKIQQNYLQQFPLHDKINESITDDESDDYYDNEDDEQLLIELNSFKSVPRAKVKSNGLQTMDFVNKTYDLEIFIEAYKFFSKNTASIEIVNENNEMQDVYFAYLPHFNALNDDIRMDFSDLIQRDNMSTKYASIMEISRQFNQKLLSEQIFIDMASVSQLTQTIIVLSKKQPQLRFFNFVLSLIGNINLLIVYAPGEDFQFLDKEEKLNRDPIMIDDILFQVLLWVQNVVVSVLFLFYVIQNKSYISWLIKYEIKSLEEKEVVDLSQVGILQDLNKKKKKVGFFTKKYIWCKYWFNNQNVLYFVTFTPILLLANFWHELFGTLLLLDFLFRFPETQNVFKAFWKPRYKLITNLCLYVLIMYYFSLLAFLYLARDYYVGTCENLLMCFSVIFDNAQKQRISKLYALLNMYQDTLPAYLMDREDFFDFGFMLIVVSCVWTWTFTSLIIESYGALRRAAVHKQNDMQNICLPCNLSREKIQKVSSVGFDNHVKLEHNQWNYLRYMASLWYKPKDQFTGTEKYIFENIKKKKIHWFPIEKNILLINFLQ</sequence>
<accession>A0A0V0QX12</accession>